<feature type="non-terminal residue" evidence="3">
    <location>
        <position position="1"/>
    </location>
</feature>
<dbReference type="EMBL" id="JAAMRR010001487">
    <property type="protein sequence ID" value="NGX99115.1"/>
    <property type="molecule type" value="Genomic_DNA"/>
</dbReference>
<feature type="domain" description="HTH tetR-type" evidence="2">
    <location>
        <begin position="1"/>
        <end position="33"/>
    </location>
</feature>
<dbReference type="AlphaFoldDB" id="A0A7C9VQ95"/>
<dbReference type="GO" id="GO:0003677">
    <property type="term" value="F:DNA binding"/>
    <property type="evidence" value="ECO:0007669"/>
    <property type="project" value="UniProtKB-KW"/>
</dbReference>
<evidence type="ECO:0000313" key="4">
    <source>
        <dbReference type="Proteomes" id="UP000480266"/>
    </source>
</evidence>
<dbReference type="SUPFAM" id="SSF46689">
    <property type="entry name" value="Homeodomain-like"/>
    <property type="match status" value="1"/>
</dbReference>
<dbReference type="Proteomes" id="UP000480266">
    <property type="component" value="Unassembled WGS sequence"/>
</dbReference>
<dbReference type="Pfam" id="PF00440">
    <property type="entry name" value="TetR_N"/>
    <property type="match status" value="1"/>
</dbReference>
<comment type="caution">
    <text evidence="3">The sequence shown here is derived from an EMBL/GenBank/DDBJ whole genome shotgun (WGS) entry which is preliminary data.</text>
</comment>
<gene>
    <name evidence="3" type="ORF">G4V63_29105</name>
</gene>
<reference evidence="3" key="1">
    <citation type="submission" date="2020-02" db="EMBL/GenBank/DDBJ databases">
        <title>Draft genome sequence of Candidatus Afipia apatlaquensis IBT-C3, a potential strain for decolorization of textile dyes.</title>
        <authorList>
            <person name="Sanchez-Reyes A."/>
            <person name="Breton-Deval L."/>
            <person name="Mangelson H."/>
            <person name="Sanchez-Flores A."/>
        </authorList>
    </citation>
    <scope>NUCLEOTIDE SEQUENCE [LARGE SCALE GENOMIC DNA]</scope>
    <source>
        <strain evidence="3">IBT-C3</strain>
    </source>
</reference>
<evidence type="ECO:0000313" key="3">
    <source>
        <dbReference type="EMBL" id="NGX99115.1"/>
    </source>
</evidence>
<evidence type="ECO:0000256" key="1">
    <source>
        <dbReference type="ARBA" id="ARBA00023125"/>
    </source>
</evidence>
<protein>
    <submittedName>
        <fullName evidence="3">Helix-turn-helix transcriptional regulator</fullName>
    </submittedName>
</protein>
<name>A0A7C9VQ95_9BRAD</name>
<accession>A0A7C9VQ95</accession>
<dbReference type="InterPro" id="IPR001647">
    <property type="entry name" value="HTH_TetR"/>
</dbReference>
<proteinExistence type="predicted"/>
<evidence type="ECO:0000259" key="2">
    <source>
        <dbReference type="Pfam" id="PF00440"/>
    </source>
</evidence>
<keyword evidence="1" id="KW-0238">DNA-binding</keyword>
<keyword evidence="4" id="KW-1185">Reference proteome</keyword>
<organism evidence="3 4">
    <name type="scientific">Candidatus Afipia apatlaquensis</name>
    <dbReference type="NCBI Taxonomy" id="2712852"/>
    <lineage>
        <taxon>Bacteria</taxon>
        <taxon>Pseudomonadati</taxon>
        <taxon>Pseudomonadota</taxon>
        <taxon>Alphaproteobacteria</taxon>
        <taxon>Hyphomicrobiales</taxon>
        <taxon>Nitrobacteraceae</taxon>
        <taxon>Afipia</taxon>
    </lineage>
</organism>
<dbReference type="Gene3D" id="1.10.357.10">
    <property type="entry name" value="Tetracycline Repressor, domain 2"/>
    <property type="match status" value="1"/>
</dbReference>
<sequence length="35" mass="3980">NTSTKEINRAIGMADGLMYYYFPEGKQQILDAVIQ</sequence>
<dbReference type="InterPro" id="IPR009057">
    <property type="entry name" value="Homeodomain-like_sf"/>
</dbReference>